<reference evidence="2" key="1">
    <citation type="submission" date="2025-08" db="UniProtKB">
        <authorList>
            <consortium name="RefSeq"/>
        </authorList>
    </citation>
    <scope>IDENTIFICATION</scope>
    <source>
        <tissue evidence="2">Whole sample</tissue>
    </source>
</reference>
<dbReference type="GeneID" id="111133104"/>
<dbReference type="KEGG" id="cvn:111133104"/>
<dbReference type="Proteomes" id="UP000694844">
    <property type="component" value="Chromosome 5"/>
</dbReference>
<evidence type="ECO:0000313" key="2">
    <source>
        <dbReference type="RefSeq" id="XP_022336910.1"/>
    </source>
</evidence>
<dbReference type="RefSeq" id="XP_022336910.1">
    <property type="nucleotide sequence ID" value="XM_022481202.1"/>
</dbReference>
<protein>
    <submittedName>
        <fullName evidence="2">Uncharacterized protein LOC111133104</fullName>
    </submittedName>
</protein>
<accession>A0A8B8E9U9</accession>
<organism evidence="1 2">
    <name type="scientific">Crassostrea virginica</name>
    <name type="common">Eastern oyster</name>
    <dbReference type="NCBI Taxonomy" id="6565"/>
    <lineage>
        <taxon>Eukaryota</taxon>
        <taxon>Metazoa</taxon>
        <taxon>Spiralia</taxon>
        <taxon>Lophotrochozoa</taxon>
        <taxon>Mollusca</taxon>
        <taxon>Bivalvia</taxon>
        <taxon>Autobranchia</taxon>
        <taxon>Pteriomorphia</taxon>
        <taxon>Ostreida</taxon>
        <taxon>Ostreoidea</taxon>
        <taxon>Ostreidae</taxon>
        <taxon>Crassostrea</taxon>
    </lineage>
</organism>
<evidence type="ECO:0000313" key="1">
    <source>
        <dbReference type="Proteomes" id="UP000694844"/>
    </source>
</evidence>
<keyword evidence="1" id="KW-1185">Reference proteome</keyword>
<dbReference type="AlphaFoldDB" id="A0A8B8E9U9"/>
<gene>
    <name evidence="2" type="primary">LOC111133104</name>
</gene>
<dbReference type="OrthoDB" id="6117855at2759"/>
<proteinExistence type="predicted"/>
<name>A0A8B8E9U9_CRAVI</name>
<sequence length="187" mass="21075">MDEQEFKCDFNSFYPYICDTSHVQRIVHCDKDTRNYLCGLKCSESIAGKPFQFYVQLSRGPRSGLFTIDKCVLQMRICKNIETIWVCHGGNPGRSVNGNGKADRGACASMCKELWISKRHLLPIGAGICKHCQKRHKQDLPATCRIDFAKELESFEHIADSMDKVSKDTRVGDLSSFQCIAAADKNT</sequence>